<evidence type="ECO:0000313" key="2">
    <source>
        <dbReference type="Proteomes" id="UP001150531"/>
    </source>
</evidence>
<sequence length="148" mass="16441">MDTSADVYIVFIKHVEALVDHGITVIERKHLRDDGGLRETSRKVIDRLRSSSAKVAIANAFAQLEPEIEDALVGELMFVIDNIEVVDGDVPGEVRYAAMDADEHDTAAASAAKTGKDSLESILEKWLPKWLKNRLKILNEILSIVFKV</sequence>
<evidence type="ECO:0000313" key="1">
    <source>
        <dbReference type="EMBL" id="MDD1123232.1"/>
    </source>
</evidence>
<proteinExistence type="predicted"/>
<accession>A0ABT5PH82</accession>
<comment type="caution">
    <text evidence="1">The sequence shown here is derived from an EMBL/GenBank/DDBJ whole genome shotgun (WGS) entry which is preliminary data.</text>
</comment>
<dbReference type="EMBL" id="JAMDGS010000001">
    <property type="protein sequence ID" value="MDD1123232.1"/>
    <property type="molecule type" value="Genomic_DNA"/>
</dbReference>
<reference evidence="1" key="1">
    <citation type="submission" date="2022-05" db="EMBL/GenBank/DDBJ databases">
        <title>Novel Pseudomonas spp. Isolated from a Rainbow Trout Aquaculture Facility.</title>
        <authorList>
            <person name="Testerman T."/>
            <person name="Graf J."/>
        </authorList>
    </citation>
    <scope>NUCLEOTIDE SEQUENCE</scope>
    <source>
        <strain evidence="1">ID386</strain>
    </source>
</reference>
<protein>
    <submittedName>
        <fullName evidence="1">Uncharacterized protein</fullName>
    </submittedName>
</protein>
<keyword evidence="2" id="KW-1185">Reference proteome</keyword>
<organism evidence="1 2">
    <name type="scientific">Pseudomonas aphyarum</name>
    <dbReference type="NCBI Taxonomy" id="2942629"/>
    <lineage>
        <taxon>Bacteria</taxon>
        <taxon>Pseudomonadati</taxon>
        <taxon>Pseudomonadota</taxon>
        <taxon>Gammaproteobacteria</taxon>
        <taxon>Pseudomonadales</taxon>
        <taxon>Pseudomonadaceae</taxon>
        <taxon>Pseudomonas</taxon>
    </lineage>
</organism>
<gene>
    <name evidence="1" type="ORF">M5G18_01405</name>
</gene>
<dbReference type="Proteomes" id="UP001150531">
    <property type="component" value="Unassembled WGS sequence"/>
</dbReference>
<dbReference type="RefSeq" id="WP_273896914.1">
    <property type="nucleotide sequence ID" value="NZ_JAMDGS010000001.1"/>
</dbReference>
<name>A0ABT5PH82_9PSED</name>